<dbReference type="RefSeq" id="XP_006666279.1">
    <property type="nucleotide sequence ID" value="XM_006666216.1"/>
</dbReference>
<proteinExistence type="predicted"/>
<dbReference type="KEGG" id="cmt:CCM_01058"/>
<evidence type="ECO:0000256" key="1">
    <source>
        <dbReference type="SAM" id="MobiDB-lite"/>
    </source>
</evidence>
<dbReference type="VEuPathDB" id="FungiDB:CCM_01058"/>
<protein>
    <submittedName>
        <fullName evidence="2">Uncharacterized protein</fullName>
    </submittedName>
</protein>
<sequence>MALQKILAATFVSAIANPGAYKPDHTGSIDGVDMCFALDWKRVIATFASKTGAGAYLLLTKVYYSKAEARNMHRVASSHPSATGPGSAGVSVAECGCREAHKGPLVALISSSQVVYASTEGETIGTGAGSNEPIHEAGPPDCPDEPSPRKTEKTMVLVYNMTFLLEDVGSIR</sequence>
<dbReference type="HOGENOM" id="CLU_1555169_0_0_1"/>
<gene>
    <name evidence="2" type="ORF">CCM_01058</name>
</gene>
<evidence type="ECO:0000313" key="3">
    <source>
        <dbReference type="Proteomes" id="UP000001610"/>
    </source>
</evidence>
<organism evidence="2 3">
    <name type="scientific">Cordyceps militaris (strain CM01)</name>
    <name type="common">Caterpillar fungus</name>
    <dbReference type="NCBI Taxonomy" id="983644"/>
    <lineage>
        <taxon>Eukaryota</taxon>
        <taxon>Fungi</taxon>
        <taxon>Dikarya</taxon>
        <taxon>Ascomycota</taxon>
        <taxon>Pezizomycotina</taxon>
        <taxon>Sordariomycetes</taxon>
        <taxon>Hypocreomycetidae</taxon>
        <taxon>Hypocreales</taxon>
        <taxon>Cordycipitaceae</taxon>
        <taxon>Cordyceps</taxon>
    </lineage>
</organism>
<dbReference type="Proteomes" id="UP000001610">
    <property type="component" value="Unassembled WGS sequence"/>
</dbReference>
<dbReference type="EMBL" id="JH126399">
    <property type="protein sequence ID" value="EGX96402.1"/>
    <property type="molecule type" value="Genomic_DNA"/>
</dbReference>
<keyword evidence="3" id="KW-1185">Reference proteome</keyword>
<evidence type="ECO:0000313" key="2">
    <source>
        <dbReference type="EMBL" id="EGX96402.1"/>
    </source>
</evidence>
<name>G3J2R8_CORMM</name>
<dbReference type="GeneID" id="18163091"/>
<feature type="region of interest" description="Disordered" evidence="1">
    <location>
        <begin position="122"/>
        <end position="149"/>
    </location>
</feature>
<dbReference type="InParanoid" id="G3J2R8"/>
<reference evidence="2 3" key="1">
    <citation type="journal article" date="2011" name="Genome Biol.">
        <title>Genome sequence of the insect pathogenic fungus Cordyceps militaris, a valued traditional Chinese medicine.</title>
        <authorList>
            <person name="Zheng P."/>
            <person name="Xia Y."/>
            <person name="Xiao G."/>
            <person name="Xiong C."/>
            <person name="Hu X."/>
            <person name="Zhang S."/>
            <person name="Zheng H."/>
            <person name="Huang Y."/>
            <person name="Zhou Y."/>
            <person name="Wang S."/>
            <person name="Zhao G.P."/>
            <person name="Liu X."/>
            <person name="St Leger R.J."/>
            <person name="Wang C."/>
        </authorList>
    </citation>
    <scope>NUCLEOTIDE SEQUENCE [LARGE SCALE GENOMIC DNA]</scope>
    <source>
        <strain evidence="2 3">CM01</strain>
    </source>
</reference>
<accession>G3J2R8</accession>
<dbReference type="AlphaFoldDB" id="G3J2R8"/>